<evidence type="ECO:0000259" key="31">
    <source>
        <dbReference type="PROSITE" id="PS01180"/>
    </source>
</evidence>
<dbReference type="InterPro" id="IPR000859">
    <property type="entry name" value="CUB_dom"/>
</dbReference>
<evidence type="ECO:0000256" key="18">
    <source>
        <dbReference type="ARBA" id="ARBA00022842"/>
    </source>
</evidence>
<evidence type="ECO:0000256" key="22">
    <source>
        <dbReference type="ARBA" id="ARBA00023146"/>
    </source>
</evidence>
<accession>A0A3M6TK66</accession>
<evidence type="ECO:0000256" key="17">
    <source>
        <dbReference type="ARBA" id="ARBA00022840"/>
    </source>
</evidence>
<dbReference type="PROSITE" id="PS50835">
    <property type="entry name" value="IG_LIKE"/>
    <property type="match status" value="3"/>
</dbReference>
<dbReference type="CDD" id="cd00192">
    <property type="entry name" value="PTKc"/>
    <property type="match status" value="1"/>
</dbReference>
<comment type="catalytic activity">
    <reaction evidence="28">
        <text>tRNA(Phe) + L-phenylalanine + ATP = L-phenylalanyl-tRNA(Phe) + AMP + diphosphate + H(+)</text>
        <dbReference type="Rhea" id="RHEA:19413"/>
        <dbReference type="Rhea" id="RHEA-COMP:9668"/>
        <dbReference type="Rhea" id="RHEA-COMP:9699"/>
        <dbReference type="ChEBI" id="CHEBI:15378"/>
        <dbReference type="ChEBI" id="CHEBI:30616"/>
        <dbReference type="ChEBI" id="CHEBI:33019"/>
        <dbReference type="ChEBI" id="CHEBI:58095"/>
        <dbReference type="ChEBI" id="CHEBI:78442"/>
        <dbReference type="ChEBI" id="CHEBI:78531"/>
        <dbReference type="ChEBI" id="CHEBI:456215"/>
        <dbReference type="EC" id="6.1.1.20"/>
    </reaction>
</comment>
<dbReference type="InterPro" id="IPR036179">
    <property type="entry name" value="Ig-like_dom_sf"/>
</dbReference>
<feature type="non-terminal residue" evidence="35">
    <location>
        <position position="1301"/>
    </location>
</feature>
<feature type="transmembrane region" description="Helical" evidence="30">
    <location>
        <begin position="790"/>
        <end position="812"/>
    </location>
</feature>
<evidence type="ECO:0000259" key="34">
    <source>
        <dbReference type="PROSITE" id="PS50862"/>
    </source>
</evidence>
<comment type="subcellular location">
    <subcellularLocation>
        <location evidence="2">Cell membrane</location>
        <topology evidence="2">Single-pass membrane protein</topology>
    </subcellularLocation>
    <subcellularLocation>
        <location evidence="4">Cytoplasm</location>
    </subcellularLocation>
    <subcellularLocation>
        <location evidence="3">Membrane</location>
        <topology evidence="3">Single-pass type I membrane protein</topology>
    </subcellularLocation>
</comment>
<dbReference type="PROSITE" id="PS01180">
    <property type="entry name" value="CUB"/>
    <property type="match status" value="1"/>
</dbReference>
<dbReference type="Gene3D" id="3.30.930.10">
    <property type="entry name" value="Bira Bifunctional Protein, Domain 2"/>
    <property type="match status" value="1"/>
</dbReference>
<evidence type="ECO:0000256" key="2">
    <source>
        <dbReference type="ARBA" id="ARBA00004162"/>
    </source>
</evidence>
<dbReference type="Gene3D" id="3.30.1370.240">
    <property type="match status" value="1"/>
</dbReference>
<dbReference type="InterPro" id="IPR007110">
    <property type="entry name" value="Ig-like_dom"/>
</dbReference>
<evidence type="ECO:0000256" key="29">
    <source>
        <dbReference type="PROSITE-ProRule" id="PRU00059"/>
    </source>
</evidence>
<dbReference type="PROSITE" id="PS50862">
    <property type="entry name" value="AA_TRNA_LIGASE_II"/>
    <property type="match status" value="1"/>
</dbReference>
<dbReference type="Gene3D" id="2.60.120.290">
    <property type="entry name" value="Spermadhesin, CUB domain"/>
    <property type="match status" value="1"/>
</dbReference>
<keyword evidence="21 30" id="KW-0472">Membrane</keyword>
<comment type="similarity">
    <text evidence="5">Belongs to the class-II aminoacyl-tRNA synthetase family. Phe-tRNA synthetase alpha subunit type 2 subfamily.</text>
</comment>
<evidence type="ECO:0000256" key="5">
    <source>
        <dbReference type="ARBA" id="ARBA00006703"/>
    </source>
</evidence>
<evidence type="ECO:0000256" key="26">
    <source>
        <dbReference type="ARBA" id="ARBA00023319"/>
    </source>
</evidence>
<dbReference type="InterPro" id="IPR050122">
    <property type="entry name" value="RTK"/>
</dbReference>
<name>A0A3M6TK66_POCDA</name>
<dbReference type="STRING" id="46731.A0A3M6TK66"/>
<dbReference type="CDD" id="cd00096">
    <property type="entry name" value="Ig"/>
    <property type="match status" value="1"/>
</dbReference>
<keyword evidence="10" id="KW-0963">Cytoplasm</keyword>
<dbReference type="GO" id="GO:0005737">
    <property type="term" value="C:cytoplasm"/>
    <property type="evidence" value="ECO:0007669"/>
    <property type="project" value="UniProtKB-SubCell"/>
</dbReference>
<keyword evidence="19" id="KW-0648">Protein biosynthesis</keyword>
<keyword evidence="11" id="KW-0597">Phosphoprotein</keyword>
<evidence type="ECO:0000313" key="35">
    <source>
        <dbReference type="EMBL" id="RMX41678.1"/>
    </source>
</evidence>
<evidence type="ECO:0000256" key="23">
    <source>
        <dbReference type="ARBA" id="ARBA00023157"/>
    </source>
</evidence>
<dbReference type="SUPFAM" id="SSF49854">
    <property type="entry name" value="Spermadhesin, CUB domain"/>
    <property type="match status" value="1"/>
</dbReference>
<keyword evidence="25" id="KW-0325">Glycoprotein</keyword>
<evidence type="ECO:0000256" key="21">
    <source>
        <dbReference type="ARBA" id="ARBA00023136"/>
    </source>
</evidence>
<evidence type="ECO:0000256" key="3">
    <source>
        <dbReference type="ARBA" id="ARBA00004479"/>
    </source>
</evidence>
<evidence type="ECO:0000256" key="24">
    <source>
        <dbReference type="ARBA" id="ARBA00023170"/>
    </source>
</evidence>
<dbReference type="GO" id="GO:0004826">
    <property type="term" value="F:phenylalanine-tRNA ligase activity"/>
    <property type="evidence" value="ECO:0007669"/>
    <property type="project" value="UniProtKB-EC"/>
</dbReference>
<evidence type="ECO:0000256" key="30">
    <source>
        <dbReference type="SAM" id="Phobius"/>
    </source>
</evidence>
<dbReference type="PANTHER" id="PTHR24416">
    <property type="entry name" value="TYROSINE-PROTEIN KINASE RECEPTOR"/>
    <property type="match status" value="1"/>
</dbReference>
<feature type="non-terminal residue" evidence="35">
    <location>
        <position position="1"/>
    </location>
</feature>
<dbReference type="Gene3D" id="1.10.510.10">
    <property type="entry name" value="Transferase(Phosphotransferase) domain 1"/>
    <property type="match status" value="1"/>
</dbReference>
<dbReference type="Pfam" id="PF00431">
    <property type="entry name" value="CUB"/>
    <property type="match status" value="1"/>
</dbReference>
<keyword evidence="36" id="KW-1185">Reference proteome</keyword>
<keyword evidence="15" id="KW-0732">Signal</keyword>
<dbReference type="FunFam" id="3.30.930.10:FF:000033">
    <property type="entry name" value="Phenylalanine--tRNA ligase alpha subunit"/>
    <property type="match status" value="1"/>
</dbReference>
<comment type="cofactor">
    <cofactor evidence="1">
        <name>Mg(2+)</name>
        <dbReference type="ChEBI" id="CHEBI:18420"/>
    </cofactor>
</comment>
<evidence type="ECO:0000256" key="8">
    <source>
        <dbReference type="ARBA" id="ARBA00022473"/>
    </source>
</evidence>
<evidence type="ECO:0000256" key="10">
    <source>
        <dbReference type="ARBA" id="ARBA00022490"/>
    </source>
</evidence>
<dbReference type="Pfam" id="PF18553">
    <property type="entry name" value="PheRS_DBD3"/>
    <property type="match status" value="1"/>
</dbReference>
<keyword evidence="14" id="KW-0479">Metal-binding</keyword>
<evidence type="ECO:0000256" key="28">
    <source>
        <dbReference type="ARBA" id="ARBA00049255"/>
    </source>
</evidence>
<dbReference type="InterPro" id="IPR003599">
    <property type="entry name" value="Ig_sub"/>
</dbReference>
<comment type="caution">
    <text evidence="35">The sequence shown here is derived from an EMBL/GenBank/DDBJ whole genome shotgun (WGS) entry which is preliminary data.</text>
</comment>
<keyword evidence="18" id="KW-0460">Magnesium</keyword>
<feature type="transmembrane region" description="Helical" evidence="30">
    <location>
        <begin position="433"/>
        <end position="456"/>
    </location>
</feature>
<keyword evidence="24" id="KW-0675">Receptor</keyword>
<proteinExistence type="inferred from homology"/>
<evidence type="ECO:0000256" key="16">
    <source>
        <dbReference type="ARBA" id="ARBA00022741"/>
    </source>
</evidence>
<dbReference type="InterPro" id="IPR035914">
    <property type="entry name" value="Sperma_CUB_dom_sf"/>
</dbReference>
<evidence type="ECO:0000256" key="27">
    <source>
        <dbReference type="ARBA" id="ARBA00030612"/>
    </source>
</evidence>
<dbReference type="Pfam" id="PF07714">
    <property type="entry name" value="PK_Tyr_Ser-Thr"/>
    <property type="match status" value="1"/>
</dbReference>
<evidence type="ECO:0000256" key="4">
    <source>
        <dbReference type="ARBA" id="ARBA00004496"/>
    </source>
</evidence>
<reference evidence="35 36" key="1">
    <citation type="journal article" date="2018" name="Sci. Rep.">
        <title>Comparative analysis of the Pocillopora damicornis genome highlights role of immune system in coral evolution.</title>
        <authorList>
            <person name="Cunning R."/>
            <person name="Bay R.A."/>
            <person name="Gillette P."/>
            <person name="Baker A.C."/>
            <person name="Traylor-Knowles N."/>
        </authorList>
    </citation>
    <scope>NUCLEOTIDE SEQUENCE [LARGE SCALE GENOMIC DNA]</scope>
    <source>
        <strain evidence="35">RSMAS</strain>
        <tissue evidence="35">Whole animal</tissue>
    </source>
</reference>
<keyword evidence="26" id="KW-0393">Immunoglobulin domain</keyword>
<dbReference type="SMART" id="SM00409">
    <property type="entry name" value="IG"/>
    <property type="match status" value="3"/>
</dbReference>
<keyword evidence="9" id="KW-1003">Cell membrane</keyword>
<dbReference type="Pfam" id="PF07679">
    <property type="entry name" value="I-set"/>
    <property type="match status" value="1"/>
</dbReference>
<dbReference type="Gene3D" id="1.10.10.2320">
    <property type="match status" value="1"/>
</dbReference>
<dbReference type="PRINTS" id="PR00109">
    <property type="entry name" value="TYRKINASE"/>
</dbReference>
<dbReference type="InterPro" id="IPR011009">
    <property type="entry name" value="Kinase-like_dom_sf"/>
</dbReference>
<dbReference type="InterPro" id="IPR013098">
    <property type="entry name" value="Ig_I-set"/>
</dbReference>
<keyword evidence="20 30" id="KW-1133">Transmembrane helix</keyword>
<evidence type="ECO:0000313" key="36">
    <source>
        <dbReference type="Proteomes" id="UP000275408"/>
    </source>
</evidence>
<evidence type="ECO:0000256" key="25">
    <source>
        <dbReference type="ARBA" id="ARBA00023180"/>
    </source>
</evidence>
<dbReference type="InterPro" id="IPR004529">
    <property type="entry name" value="Phe-tRNA-synth_IIc_asu"/>
</dbReference>
<dbReference type="GO" id="GO:0000049">
    <property type="term" value="F:tRNA binding"/>
    <property type="evidence" value="ECO:0007669"/>
    <property type="project" value="InterPro"/>
</dbReference>
<evidence type="ECO:0000256" key="13">
    <source>
        <dbReference type="ARBA" id="ARBA00022692"/>
    </source>
</evidence>
<dbReference type="GO" id="GO:0004714">
    <property type="term" value="F:transmembrane receptor protein tyrosine kinase activity"/>
    <property type="evidence" value="ECO:0007669"/>
    <property type="project" value="TreeGrafter"/>
</dbReference>
<dbReference type="EC" id="6.1.1.20" evidence="7"/>
<dbReference type="FunFam" id="2.60.120.290:FF:000013">
    <property type="entry name" value="Membrane frizzled-related protein"/>
    <property type="match status" value="1"/>
</dbReference>
<keyword evidence="13 30" id="KW-0812">Transmembrane</keyword>
<feature type="domain" description="Ig-like" evidence="33">
    <location>
        <begin position="225"/>
        <end position="308"/>
    </location>
</feature>
<organism evidence="35 36">
    <name type="scientific">Pocillopora damicornis</name>
    <name type="common">Cauliflower coral</name>
    <name type="synonym">Millepora damicornis</name>
    <dbReference type="NCBI Taxonomy" id="46731"/>
    <lineage>
        <taxon>Eukaryota</taxon>
        <taxon>Metazoa</taxon>
        <taxon>Cnidaria</taxon>
        <taxon>Anthozoa</taxon>
        <taxon>Hexacorallia</taxon>
        <taxon>Scleractinia</taxon>
        <taxon>Astrocoeniina</taxon>
        <taxon>Pocilloporidae</taxon>
        <taxon>Pocillopora</taxon>
    </lineage>
</organism>
<keyword evidence="22" id="KW-0030">Aminoacyl-tRNA synthetase</keyword>
<evidence type="ECO:0000256" key="14">
    <source>
        <dbReference type="ARBA" id="ARBA00022723"/>
    </source>
</evidence>
<dbReference type="SUPFAM" id="SSF55681">
    <property type="entry name" value="Class II aaRS and biotin synthetases"/>
    <property type="match status" value="1"/>
</dbReference>
<dbReference type="Proteomes" id="UP000275408">
    <property type="component" value="Unassembled WGS sequence"/>
</dbReference>
<dbReference type="InterPro" id="IPR040724">
    <property type="entry name" value="PheRS_DBD1"/>
</dbReference>
<dbReference type="GO" id="GO:0017147">
    <property type="term" value="F:Wnt-protein binding"/>
    <property type="evidence" value="ECO:0007669"/>
    <property type="project" value="TreeGrafter"/>
</dbReference>
<dbReference type="OrthoDB" id="5979581at2759"/>
<feature type="domain" description="CUB" evidence="31">
    <location>
        <begin position="3"/>
        <end position="116"/>
    </location>
</feature>
<evidence type="ECO:0000259" key="33">
    <source>
        <dbReference type="PROSITE" id="PS50835"/>
    </source>
</evidence>
<feature type="disulfide bond" evidence="29">
    <location>
        <begin position="3"/>
        <end position="30"/>
    </location>
</feature>
<evidence type="ECO:0000256" key="11">
    <source>
        <dbReference type="ARBA" id="ARBA00022553"/>
    </source>
</evidence>
<dbReference type="SMART" id="SM00042">
    <property type="entry name" value="CUB"/>
    <property type="match status" value="1"/>
</dbReference>
<keyword evidence="23 29" id="KW-1015">Disulfide bond</keyword>
<dbReference type="InterPro" id="IPR003598">
    <property type="entry name" value="Ig_sub2"/>
</dbReference>
<evidence type="ECO:0000256" key="6">
    <source>
        <dbReference type="ARBA" id="ARBA00011209"/>
    </source>
</evidence>
<dbReference type="NCBIfam" id="NF003210">
    <property type="entry name" value="PRK04172.1"/>
    <property type="match status" value="1"/>
</dbReference>
<sequence>GNCGHIIFTERTGEFKTPDYPKTYPSHSKCSWLIKAPSGYKIKLQYFDFVLESSFNCNSDNVKIYEGKNSSATLIGKYCGEKNPFNVETPRSYMYITFKSDRSLNYRGFKASFVMEAMRPIKSMIFKRTLMDTTVRVVGQQVKFTCQVKDGSLNIVISWTKDGKSLSRSKSNFTMIKNSSYNKKSTLLLTRVSKHDAGEYNCTVEDIDMGRKISSSGSLLVKEAASIKQGPSTMNVSTGDTVVMNCQAYGDPIPRIRWKVNGEEKTAMAIQKNFTSQLKFTADINAVVNCTAANQFGMDWKATNIVVTAPVILTTVTDDDSTTFAPSWSSPVITIVPANLTAELGANVTLKCAAEGDPKPKIRWLTEGKYYEDLPEDENGVSLFTLTVIKDRTAIQCEAKNNHNIDSKTAYITAAKVDAAVESNPSSGVSTQLTIILVMAFVVLAVLFILCGVLVMNRRSNFKLKNLPTPVDLENLQNNPIYEQHTNYYVNPQLLNWQVSRNGMEFIKELGHGNGNFSSLFLASVNETKVENDKERKGPLFMVKLLKEKYSLEEDRRNFEKDAIALTTFSHPYVQNLYGVCVDSPPLCLVFEFSEHDECLQQFLIESGRGHCSIHRRTDIQNAKPKLSNIDQISIAKQIASGMEYLADKGYVHRELCTKNCIMGKGMVVKISNLGFSWKGPNSDYFSLGSTERAGYPVRWLPPETLQYGVFEEDTDIWSFGVVLWEIYSSGLTPYYGMNDDEVISLVNGGDILPCPKECPKEMYEIMQGCWKLMPTERPRFNCIHHQISSLFNGVPVVGFIVALKTLLFGIMGTQSLERLVLEGVEERGSIETFEFAKELGKDHQSIVGSVKSIHALGDVINVEQRQAEGWVLTDEGSEVVEKGSHEFLVFKAVPPEGLPQAEVKKLGPHANVGFSKAMSAGWLLLNKNAEGGPRVMRKAEDVKDDVQLALIKIRDQQLSDIPDAKMKECKKRKLIKTQVIKSFYVTKGTEFTTSPTKLEADLTADMLASGSWKEKQFKPYNFDAQGIIPTSGHLHPLMKVRAQFRQIFLEMGFTEMPTNNFVESSFWNFDSLFQPQQHPARDAHDTFFMAEPKYAKLKEMPESYIEKVKIMHESGGHGSQGYKYEWKLEEAKKNILRTHTTAVSARMLYKLAQQEKFTPAKYFSIDRVFRNETLDATHLAEFHQIEGVVADYNLTLGDLIGVLYEFFKKLGITKLRFKPAYNPYTEPSMEVFSYHEGLKKWVEVGNSGVFRPEMLLPMGLPKDVSVIAWGLSLERPTMIKYKISNIRDLIGHKVDLELII</sequence>
<gene>
    <name evidence="35" type="ORF">pdam_00015856</name>
</gene>
<feature type="domain" description="Aminoacyl-transfer RNA synthetases class-II family profile" evidence="34">
    <location>
        <begin position="1040"/>
        <end position="1301"/>
    </location>
</feature>
<dbReference type="SUPFAM" id="SSF48726">
    <property type="entry name" value="Immunoglobulin"/>
    <property type="match status" value="3"/>
</dbReference>
<feature type="domain" description="Protein kinase" evidence="32">
    <location>
        <begin position="506"/>
        <end position="792"/>
    </location>
</feature>
<dbReference type="InterPro" id="IPR045864">
    <property type="entry name" value="aa-tRNA-synth_II/BPL/LPL"/>
</dbReference>
<dbReference type="CDD" id="cd00041">
    <property type="entry name" value="CUB"/>
    <property type="match status" value="1"/>
</dbReference>
<evidence type="ECO:0000256" key="19">
    <source>
        <dbReference type="ARBA" id="ARBA00022917"/>
    </source>
</evidence>
<dbReference type="GO" id="GO:0046872">
    <property type="term" value="F:metal ion binding"/>
    <property type="evidence" value="ECO:0007669"/>
    <property type="project" value="UniProtKB-KW"/>
</dbReference>
<keyword evidence="16" id="KW-0547">Nucleotide-binding</keyword>
<dbReference type="GO" id="GO:0006432">
    <property type="term" value="P:phenylalanyl-tRNA aminoacylation"/>
    <property type="evidence" value="ECO:0007669"/>
    <property type="project" value="InterPro"/>
</dbReference>
<dbReference type="Gene3D" id="2.60.40.10">
    <property type="entry name" value="Immunoglobulins"/>
    <property type="match status" value="3"/>
</dbReference>
<dbReference type="Pfam" id="PF01409">
    <property type="entry name" value="tRNA-synt_2d"/>
    <property type="match status" value="1"/>
</dbReference>
<dbReference type="PROSITE" id="PS50011">
    <property type="entry name" value="PROTEIN_KINASE_DOM"/>
    <property type="match status" value="1"/>
</dbReference>
<dbReference type="GO" id="GO:0005524">
    <property type="term" value="F:ATP binding"/>
    <property type="evidence" value="ECO:0007669"/>
    <property type="project" value="UniProtKB-KW"/>
</dbReference>
<evidence type="ECO:0000256" key="1">
    <source>
        <dbReference type="ARBA" id="ARBA00001946"/>
    </source>
</evidence>
<dbReference type="Gene3D" id="1.10.10.2330">
    <property type="match status" value="1"/>
</dbReference>
<keyword evidence="17" id="KW-0067">ATP-binding</keyword>
<comment type="subunit">
    <text evidence="6">Tetramer of two alpha and two beta subunits.</text>
</comment>
<evidence type="ECO:0000256" key="15">
    <source>
        <dbReference type="ARBA" id="ARBA00022729"/>
    </source>
</evidence>
<dbReference type="InterPro" id="IPR002319">
    <property type="entry name" value="Phenylalanyl-tRNA_Synthase"/>
</dbReference>
<dbReference type="Pfam" id="PF18552">
    <property type="entry name" value="PheRS_DBD1"/>
    <property type="match status" value="1"/>
</dbReference>
<dbReference type="GO" id="GO:0043235">
    <property type="term" value="C:receptor complex"/>
    <property type="evidence" value="ECO:0007669"/>
    <property type="project" value="TreeGrafter"/>
</dbReference>
<evidence type="ECO:0000256" key="12">
    <source>
        <dbReference type="ARBA" id="ARBA00022598"/>
    </source>
</evidence>
<dbReference type="InterPro" id="IPR040725">
    <property type="entry name" value="PheRS_DBD3"/>
</dbReference>
<evidence type="ECO:0000256" key="20">
    <source>
        <dbReference type="ARBA" id="ARBA00022989"/>
    </source>
</evidence>
<dbReference type="PANTHER" id="PTHR24416:SF317">
    <property type="entry name" value="MUSCLE, SKELETAL RECEPTOR TYROSINE-PROTEIN KINASE"/>
    <property type="match status" value="1"/>
</dbReference>
<dbReference type="CDD" id="cd00496">
    <property type="entry name" value="PheRS_alpha_core"/>
    <property type="match status" value="1"/>
</dbReference>
<dbReference type="GO" id="GO:0007169">
    <property type="term" value="P:cell surface receptor protein tyrosine kinase signaling pathway"/>
    <property type="evidence" value="ECO:0007669"/>
    <property type="project" value="TreeGrafter"/>
</dbReference>
<dbReference type="SUPFAM" id="SSF56112">
    <property type="entry name" value="Protein kinase-like (PK-like)"/>
    <property type="match status" value="1"/>
</dbReference>
<keyword evidence="8" id="KW-0217">Developmental protein</keyword>
<feature type="domain" description="Ig-like" evidence="33">
    <location>
        <begin position="331"/>
        <end position="413"/>
    </location>
</feature>
<evidence type="ECO:0000259" key="32">
    <source>
        <dbReference type="PROSITE" id="PS50011"/>
    </source>
</evidence>
<dbReference type="EMBL" id="RCHS01003461">
    <property type="protein sequence ID" value="RMX41678.1"/>
    <property type="molecule type" value="Genomic_DNA"/>
</dbReference>
<dbReference type="InterPro" id="IPR001245">
    <property type="entry name" value="Ser-Thr/Tyr_kinase_cat_dom"/>
</dbReference>
<keyword evidence="12" id="KW-0436">Ligase</keyword>
<dbReference type="InterPro" id="IPR006195">
    <property type="entry name" value="aa-tRNA-synth_II"/>
</dbReference>
<dbReference type="NCBIfam" id="TIGR00468">
    <property type="entry name" value="pheS"/>
    <property type="match status" value="1"/>
</dbReference>
<dbReference type="InterPro" id="IPR013783">
    <property type="entry name" value="Ig-like_fold"/>
</dbReference>
<protein>
    <recommendedName>
        <fullName evidence="7">phenylalanine--tRNA ligase</fullName>
        <ecNumber evidence="7">6.1.1.20</ecNumber>
    </recommendedName>
    <alternativeName>
        <fullName evidence="27">Phenylalanyl-tRNA synthetase alpha subunit</fullName>
    </alternativeName>
</protein>
<dbReference type="Gene3D" id="3.30.200.20">
    <property type="entry name" value="Phosphorylase Kinase, domain 1"/>
    <property type="match status" value="1"/>
</dbReference>
<evidence type="ECO:0000256" key="9">
    <source>
        <dbReference type="ARBA" id="ARBA00022475"/>
    </source>
</evidence>
<dbReference type="SMART" id="SM00408">
    <property type="entry name" value="IGc2"/>
    <property type="match status" value="3"/>
</dbReference>
<dbReference type="GO" id="GO:0005886">
    <property type="term" value="C:plasma membrane"/>
    <property type="evidence" value="ECO:0007669"/>
    <property type="project" value="UniProtKB-SubCell"/>
</dbReference>
<dbReference type="Pfam" id="PF13927">
    <property type="entry name" value="Ig_3"/>
    <property type="match status" value="2"/>
</dbReference>
<comment type="caution">
    <text evidence="29">Lacks conserved residue(s) required for the propagation of feature annotation.</text>
</comment>
<dbReference type="InterPro" id="IPR000719">
    <property type="entry name" value="Prot_kinase_dom"/>
</dbReference>
<evidence type="ECO:0000256" key="7">
    <source>
        <dbReference type="ARBA" id="ARBA00012814"/>
    </source>
</evidence>
<feature type="domain" description="Ig-like" evidence="33">
    <location>
        <begin position="120"/>
        <end position="214"/>
    </location>
</feature>